<dbReference type="EMBL" id="KN881644">
    <property type="protein sequence ID" value="KIY52342.1"/>
    <property type="molecule type" value="Genomic_DNA"/>
</dbReference>
<dbReference type="EC" id="2.1.1.233" evidence="3 8"/>
<keyword evidence="6 8" id="KW-0808">Transferase</keyword>
<proteinExistence type="inferred from homology"/>
<reference evidence="10 11" key="1">
    <citation type="journal article" date="2015" name="Fungal Genet. Biol.">
        <title>Evolution of novel wood decay mechanisms in Agaricales revealed by the genome sequences of Fistulina hepatica and Cylindrobasidium torrendii.</title>
        <authorList>
            <person name="Floudas D."/>
            <person name="Held B.W."/>
            <person name="Riley R."/>
            <person name="Nagy L.G."/>
            <person name="Koehler G."/>
            <person name="Ransdell A.S."/>
            <person name="Younus H."/>
            <person name="Chow J."/>
            <person name="Chiniquy J."/>
            <person name="Lipzen A."/>
            <person name="Tritt A."/>
            <person name="Sun H."/>
            <person name="Haridas S."/>
            <person name="LaButti K."/>
            <person name="Ohm R.A."/>
            <person name="Kues U."/>
            <person name="Blanchette R.A."/>
            <person name="Grigoriev I.V."/>
            <person name="Minto R.E."/>
            <person name="Hibbett D.S."/>
        </authorList>
    </citation>
    <scope>NUCLEOTIDE SEQUENCE [LARGE SCALE GENOMIC DNA]</scope>
    <source>
        <strain evidence="10 11">ATCC 64428</strain>
    </source>
</reference>
<comment type="function">
    <text evidence="8">Methylates the carboxyl group of the C-terminal leucine residue of protein phosphatase 2A catalytic subunits to form alpha-leucine ester residues.</text>
</comment>
<feature type="binding site" evidence="9">
    <location>
        <position position="194"/>
    </location>
    <ligand>
        <name>S-adenosyl-L-methionine</name>
        <dbReference type="ChEBI" id="CHEBI:59789"/>
    </ligand>
</feature>
<comment type="catalytic activity">
    <reaction evidence="1 8">
        <text>[phosphatase 2A protein]-C-terminal L-leucine + S-adenosyl-L-methionine = [phosphatase 2A protein]-C-terminal L-leucine methyl ester + S-adenosyl-L-homocysteine</text>
        <dbReference type="Rhea" id="RHEA:48544"/>
        <dbReference type="Rhea" id="RHEA-COMP:12134"/>
        <dbReference type="Rhea" id="RHEA-COMP:12135"/>
        <dbReference type="ChEBI" id="CHEBI:57856"/>
        <dbReference type="ChEBI" id="CHEBI:59789"/>
        <dbReference type="ChEBI" id="CHEBI:90516"/>
        <dbReference type="ChEBI" id="CHEBI:90517"/>
        <dbReference type="EC" id="2.1.1.233"/>
    </reaction>
</comment>
<evidence type="ECO:0000256" key="1">
    <source>
        <dbReference type="ARBA" id="ARBA00000724"/>
    </source>
</evidence>
<dbReference type="SUPFAM" id="SSF53335">
    <property type="entry name" value="S-adenosyl-L-methionine-dependent methyltransferases"/>
    <property type="match status" value="1"/>
</dbReference>
<evidence type="ECO:0000313" key="11">
    <source>
        <dbReference type="Proteomes" id="UP000054144"/>
    </source>
</evidence>
<evidence type="ECO:0000256" key="8">
    <source>
        <dbReference type="PIRNR" id="PIRNR016305"/>
    </source>
</evidence>
<feature type="binding site" evidence="9">
    <location>
        <begin position="160"/>
        <end position="161"/>
    </location>
    <ligand>
        <name>S-adenosyl-L-methionine</name>
        <dbReference type="ChEBI" id="CHEBI:59789"/>
    </ligand>
</feature>
<dbReference type="InterPro" id="IPR029063">
    <property type="entry name" value="SAM-dependent_MTases_sf"/>
</dbReference>
<evidence type="ECO:0000256" key="3">
    <source>
        <dbReference type="ARBA" id="ARBA00012834"/>
    </source>
</evidence>
<dbReference type="Gene3D" id="3.40.50.150">
    <property type="entry name" value="Vaccinia Virus protein VP39"/>
    <property type="match status" value="1"/>
</dbReference>
<evidence type="ECO:0000313" key="10">
    <source>
        <dbReference type="EMBL" id="KIY52342.1"/>
    </source>
</evidence>
<evidence type="ECO:0000256" key="4">
    <source>
        <dbReference type="ARBA" id="ARBA00017497"/>
    </source>
</evidence>
<dbReference type="GO" id="GO:0018423">
    <property type="term" value="F:protein C-terminal leucine carboxyl O-methyltransferase activity"/>
    <property type="evidence" value="ECO:0007669"/>
    <property type="project" value="UniProtKB-EC"/>
</dbReference>
<dbReference type="AlphaFoldDB" id="A0A0D7ALB4"/>
<feature type="binding site" evidence="9">
    <location>
        <position position="89"/>
    </location>
    <ligand>
        <name>S-adenosyl-L-methionine</name>
        <dbReference type="ChEBI" id="CHEBI:59789"/>
    </ligand>
</feature>
<evidence type="ECO:0000256" key="9">
    <source>
        <dbReference type="PIRSR" id="PIRSR016305-1"/>
    </source>
</evidence>
<keyword evidence="5 8" id="KW-0489">Methyltransferase</keyword>
<evidence type="ECO:0000256" key="7">
    <source>
        <dbReference type="ARBA" id="ARBA00022691"/>
    </source>
</evidence>
<dbReference type="InterPro" id="IPR016651">
    <property type="entry name" value="LCMT1"/>
</dbReference>
<organism evidence="10 11">
    <name type="scientific">Fistulina hepatica ATCC 64428</name>
    <dbReference type="NCBI Taxonomy" id="1128425"/>
    <lineage>
        <taxon>Eukaryota</taxon>
        <taxon>Fungi</taxon>
        <taxon>Dikarya</taxon>
        <taxon>Basidiomycota</taxon>
        <taxon>Agaricomycotina</taxon>
        <taxon>Agaricomycetes</taxon>
        <taxon>Agaricomycetidae</taxon>
        <taxon>Agaricales</taxon>
        <taxon>Fistulinaceae</taxon>
        <taxon>Fistulina</taxon>
    </lineage>
</organism>
<gene>
    <name evidence="10" type="ORF">FISHEDRAFT_56080</name>
</gene>
<protein>
    <recommendedName>
        <fullName evidence="4 8">Leucine carboxyl methyltransferase 1</fullName>
        <ecNumber evidence="3 8">2.1.1.233</ecNumber>
    </recommendedName>
</protein>
<evidence type="ECO:0000256" key="2">
    <source>
        <dbReference type="ARBA" id="ARBA00010703"/>
    </source>
</evidence>
<evidence type="ECO:0000256" key="6">
    <source>
        <dbReference type="ARBA" id="ARBA00022679"/>
    </source>
</evidence>
<dbReference type="PIRSF" id="PIRSF016305">
    <property type="entry name" value="LCM_mtfrase"/>
    <property type="match status" value="1"/>
</dbReference>
<keyword evidence="7 8" id="KW-0949">S-adenosyl-L-methionine</keyword>
<dbReference type="GO" id="GO:0032259">
    <property type="term" value="P:methylation"/>
    <property type="evidence" value="ECO:0007669"/>
    <property type="project" value="UniProtKB-KW"/>
</dbReference>
<keyword evidence="11" id="KW-1185">Reference proteome</keyword>
<accession>A0A0D7ALB4</accession>
<name>A0A0D7ALB4_9AGAR</name>
<dbReference type="PANTHER" id="PTHR13600:SF21">
    <property type="entry name" value="LEUCINE CARBOXYL METHYLTRANSFERASE 1"/>
    <property type="match status" value="1"/>
</dbReference>
<dbReference type="Pfam" id="PF04072">
    <property type="entry name" value="LCM"/>
    <property type="match status" value="1"/>
</dbReference>
<sequence>MASADPDTAIRQTDGDAAAARWSACLKGYLDDPFCRFLTSRSHLLQPRPPIINIGTYVRTAALDKLIDRWISLATRGDGQPPCQIVSFGAGSDTRFWRLATGMHGSRIRSYIELDFVEVTTKKAMQIKKSRELSSVLRNAAPFQGGTGITSDKYHLLPVDLRRPPAECLVPLTNASVDGKPMLSPELPTLLLFECVLAYMSPEASAAVIQWCADYVSAAPLGGIVYEMFGLQDPFGAVMLRNLQVRNITLPGAAPYPDVASLPNRFLQHGFHMVHARTLKDIRANHIEPAELERISQVEFLDEIEELDLVLAHYAITWGIKLPPVQAENQEMWNLWTLDTFETEEE</sequence>
<feature type="binding site" evidence="9">
    <location>
        <position position="59"/>
    </location>
    <ligand>
        <name>S-adenosyl-L-methionine</name>
        <dbReference type="ChEBI" id="CHEBI:59789"/>
    </ligand>
</feature>
<dbReference type="Proteomes" id="UP000054144">
    <property type="component" value="Unassembled WGS sequence"/>
</dbReference>
<dbReference type="OrthoDB" id="203237at2759"/>
<dbReference type="PANTHER" id="PTHR13600">
    <property type="entry name" value="LEUCINE CARBOXYL METHYLTRANSFERASE"/>
    <property type="match status" value="1"/>
</dbReference>
<comment type="similarity">
    <text evidence="2 8">Belongs to the methyltransferase superfamily. LCMT family.</text>
</comment>
<dbReference type="InterPro" id="IPR007213">
    <property type="entry name" value="Ppm1/Ppm2/Tcmp"/>
</dbReference>
<evidence type="ECO:0000256" key="5">
    <source>
        <dbReference type="ARBA" id="ARBA00022603"/>
    </source>
</evidence>